<gene>
    <name evidence="1" type="ORF">GGR24_002153</name>
</gene>
<dbReference type="RefSeq" id="WP_183395348.1">
    <property type="nucleotide sequence ID" value="NZ_JACIDR010000003.1"/>
</dbReference>
<keyword evidence="2" id="KW-1185">Reference proteome</keyword>
<dbReference type="Proteomes" id="UP000528964">
    <property type="component" value="Unassembled WGS sequence"/>
</dbReference>
<comment type="caution">
    <text evidence="1">The sequence shown here is derived from an EMBL/GenBank/DDBJ whole genome shotgun (WGS) entry which is preliminary data.</text>
</comment>
<organism evidence="1 2">
    <name type="scientific">Hansschlegelia beijingensis</name>
    <dbReference type="NCBI Taxonomy" id="1133344"/>
    <lineage>
        <taxon>Bacteria</taxon>
        <taxon>Pseudomonadati</taxon>
        <taxon>Pseudomonadota</taxon>
        <taxon>Alphaproteobacteria</taxon>
        <taxon>Hyphomicrobiales</taxon>
        <taxon>Methylopilaceae</taxon>
        <taxon>Hansschlegelia</taxon>
    </lineage>
</organism>
<evidence type="ECO:0000313" key="1">
    <source>
        <dbReference type="EMBL" id="MBB3973483.1"/>
    </source>
</evidence>
<evidence type="ECO:0000313" key="2">
    <source>
        <dbReference type="Proteomes" id="UP000528964"/>
    </source>
</evidence>
<sequence>MAYVSVTHDGPAHSGFFGRIFARIAAAFAALQRADQRVGYQPYFGL</sequence>
<accession>A0A7W6D5F2</accession>
<proteinExistence type="predicted"/>
<protein>
    <submittedName>
        <fullName evidence="1">Uncharacterized protein</fullName>
    </submittedName>
</protein>
<name>A0A7W6D5F2_9HYPH</name>
<reference evidence="1 2" key="1">
    <citation type="submission" date="2020-08" db="EMBL/GenBank/DDBJ databases">
        <title>Genomic Encyclopedia of Type Strains, Phase IV (KMG-IV): sequencing the most valuable type-strain genomes for metagenomic binning, comparative biology and taxonomic classification.</title>
        <authorList>
            <person name="Goeker M."/>
        </authorList>
    </citation>
    <scope>NUCLEOTIDE SEQUENCE [LARGE SCALE GENOMIC DNA]</scope>
    <source>
        <strain evidence="1 2">DSM 25481</strain>
    </source>
</reference>
<dbReference type="EMBL" id="JACIDR010000003">
    <property type="protein sequence ID" value="MBB3973483.1"/>
    <property type="molecule type" value="Genomic_DNA"/>
</dbReference>
<dbReference type="AlphaFoldDB" id="A0A7W6D5F2"/>